<evidence type="ECO:0000313" key="3">
    <source>
        <dbReference type="Proteomes" id="UP000250028"/>
    </source>
</evidence>
<reference evidence="3" key="1">
    <citation type="submission" date="2016-10" db="EMBL/GenBank/DDBJ databases">
        <authorList>
            <person name="Varghese N."/>
            <person name="Submissions S."/>
        </authorList>
    </citation>
    <scope>NUCLEOTIDE SEQUENCE [LARGE SCALE GENOMIC DNA]</scope>
    <source>
        <strain evidence="3">DSM 22951</strain>
    </source>
</reference>
<dbReference type="RefSeq" id="WP_109685787.1">
    <property type="nucleotide sequence ID" value="NZ_QGDN01000001.1"/>
</dbReference>
<proteinExistence type="predicted"/>
<protein>
    <submittedName>
        <fullName evidence="2">Acyl-CoA carboxylase epsilon subunit</fullName>
    </submittedName>
</protein>
<keyword evidence="3" id="KW-1185">Reference proteome</keyword>
<feature type="region of interest" description="Disordered" evidence="1">
    <location>
        <begin position="26"/>
        <end position="52"/>
    </location>
</feature>
<evidence type="ECO:0000256" key="1">
    <source>
        <dbReference type="SAM" id="MobiDB-lite"/>
    </source>
</evidence>
<sequence length="52" mass="5605">MTLKIVSGNPTPEELAALVAVLAASGAPAARPKPRSRWSGRHPWGTRSWRGR</sequence>
<dbReference type="InterPro" id="IPR032716">
    <property type="entry name" value="ACC_epsilon"/>
</dbReference>
<dbReference type="AlphaFoldDB" id="A0A2Y8ZTQ2"/>
<dbReference type="Pfam" id="PF13822">
    <property type="entry name" value="ACC_epsilon"/>
    <property type="match status" value="1"/>
</dbReference>
<dbReference type="Proteomes" id="UP000250028">
    <property type="component" value="Unassembled WGS sequence"/>
</dbReference>
<gene>
    <name evidence="2" type="ORF">SAMN04489750_2218</name>
</gene>
<dbReference type="GO" id="GO:0003989">
    <property type="term" value="F:acetyl-CoA carboxylase activity"/>
    <property type="evidence" value="ECO:0007669"/>
    <property type="project" value="InterPro"/>
</dbReference>
<dbReference type="GO" id="GO:0004658">
    <property type="term" value="F:propionyl-CoA carboxylase activity"/>
    <property type="evidence" value="ECO:0007669"/>
    <property type="project" value="InterPro"/>
</dbReference>
<evidence type="ECO:0000313" key="2">
    <source>
        <dbReference type="EMBL" id="SSA34886.1"/>
    </source>
</evidence>
<organism evidence="2 3">
    <name type="scientific">Branchiibius hedensis</name>
    <dbReference type="NCBI Taxonomy" id="672460"/>
    <lineage>
        <taxon>Bacteria</taxon>
        <taxon>Bacillati</taxon>
        <taxon>Actinomycetota</taxon>
        <taxon>Actinomycetes</taxon>
        <taxon>Micrococcales</taxon>
        <taxon>Dermacoccaceae</taxon>
        <taxon>Branchiibius</taxon>
    </lineage>
</organism>
<accession>A0A2Y8ZTQ2</accession>
<name>A0A2Y8ZTQ2_9MICO</name>
<dbReference type="EMBL" id="UESZ01000001">
    <property type="protein sequence ID" value="SSA34886.1"/>
    <property type="molecule type" value="Genomic_DNA"/>
</dbReference>